<organism evidence="1 2">
    <name type="scientific">Rhizophagus irregularis</name>
    <dbReference type="NCBI Taxonomy" id="588596"/>
    <lineage>
        <taxon>Eukaryota</taxon>
        <taxon>Fungi</taxon>
        <taxon>Fungi incertae sedis</taxon>
        <taxon>Mucoromycota</taxon>
        <taxon>Glomeromycotina</taxon>
        <taxon>Glomeromycetes</taxon>
        <taxon>Glomerales</taxon>
        <taxon>Glomeraceae</taxon>
        <taxon>Rhizophagus</taxon>
    </lineage>
</organism>
<dbReference type="EMBL" id="LLXL01000377">
    <property type="protein sequence ID" value="PKK73348.1"/>
    <property type="molecule type" value="Genomic_DNA"/>
</dbReference>
<evidence type="ECO:0000313" key="2">
    <source>
        <dbReference type="Proteomes" id="UP000233469"/>
    </source>
</evidence>
<proteinExistence type="predicted"/>
<accession>A0A2N1NHI8</accession>
<gene>
    <name evidence="1" type="ORF">RhiirC2_740938</name>
</gene>
<reference evidence="1 2" key="2">
    <citation type="submission" date="2017-10" db="EMBL/GenBank/DDBJ databases">
        <title>Extensive intraspecific genome diversity in a model arbuscular mycorrhizal fungus.</title>
        <authorList>
            <person name="Chen E.C.H."/>
            <person name="Morin E."/>
            <person name="Baudet D."/>
            <person name="Noel J."/>
            <person name="Ndikumana S."/>
            <person name="Charron P."/>
            <person name="St-Onge C."/>
            <person name="Giorgi J."/>
            <person name="Grigoriev I.V."/>
            <person name="Roux C."/>
            <person name="Martin F.M."/>
            <person name="Corradi N."/>
        </authorList>
    </citation>
    <scope>NUCLEOTIDE SEQUENCE [LARGE SCALE GENOMIC DNA]</scope>
    <source>
        <strain evidence="1 2">C2</strain>
    </source>
</reference>
<dbReference type="Proteomes" id="UP000233469">
    <property type="component" value="Unassembled WGS sequence"/>
</dbReference>
<evidence type="ECO:0000313" key="1">
    <source>
        <dbReference type="EMBL" id="PKK73348.1"/>
    </source>
</evidence>
<name>A0A2N1NHI8_9GLOM</name>
<sequence length="71" mass="8610">MDNALYFDSYYGPSFGDSDLKLSFFGWGYDGYDVEPFNDNQCIQNHYEKMIRDTQEKFHIEDYEVFQIKRK</sequence>
<protein>
    <submittedName>
        <fullName evidence="1">Uncharacterized protein</fullName>
    </submittedName>
</protein>
<reference evidence="1 2" key="1">
    <citation type="submission" date="2016-04" db="EMBL/GenBank/DDBJ databases">
        <title>Genome analyses suggest a sexual origin of heterokaryosis in a supposedly ancient asexual fungus.</title>
        <authorList>
            <person name="Ropars J."/>
            <person name="Sedzielewska K."/>
            <person name="Noel J."/>
            <person name="Charron P."/>
            <person name="Farinelli L."/>
            <person name="Marton T."/>
            <person name="Kruger M."/>
            <person name="Pelin A."/>
            <person name="Brachmann A."/>
            <person name="Corradi N."/>
        </authorList>
    </citation>
    <scope>NUCLEOTIDE SEQUENCE [LARGE SCALE GENOMIC DNA]</scope>
    <source>
        <strain evidence="1 2">C2</strain>
    </source>
</reference>
<dbReference type="AlphaFoldDB" id="A0A2N1NHI8"/>
<comment type="caution">
    <text evidence="1">The sequence shown here is derived from an EMBL/GenBank/DDBJ whole genome shotgun (WGS) entry which is preliminary data.</text>
</comment>